<organism evidence="1 2">
    <name type="scientific">Thraustotheca clavata</name>
    <dbReference type="NCBI Taxonomy" id="74557"/>
    <lineage>
        <taxon>Eukaryota</taxon>
        <taxon>Sar</taxon>
        <taxon>Stramenopiles</taxon>
        <taxon>Oomycota</taxon>
        <taxon>Saprolegniomycetes</taxon>
        <taxon>Saprolegniales</taxon>
        <taxon>Achlyaceae</taxon>
        <taxon>Thraustotheca</taxon>
    </lineage>
</organism>
<dbReference type="Proteomes" id="UP000243217">
    <property type="component" value="Unassembled WGS sequence"/>
</dbReference>
<dbReference type="EMBL" id="JNBS01003729">
    <property type="protein sequence ID" value="OQR85519.1"/>
    <property type="molecule type" value="Genomic_DNA"/>
</dbReference>
<proteinExistence type="predicted"/>
<protein>
    <submittedName>
        <fullName evidence="1">Uncharacterized protein</fullName>
    </submittedName>
</protein>
<sequence>MNCANSFLYSSHRYMLSPICTSPSLLWFNLQALGYKKVSTISSHIQSRMNNALTTLNQTNQRLDMAIDSLTNTQGFVFDVVSILRVQNCTDADKSKTFDMKADSTTQISHDIKLLQFLGQSYNIIRVLFLIINAFMLE</sequence>
<gene>
    <name evidence="1" type="ORF">THRCLA_23024</name>
</gene>
<comment type="caution">
    <text evidence="1">The sequence shown here is derived from an EMBL/GenBank/DDBJ whole genome shotgun (WGS) entry which is preliminary data.</text>
</comment>
<accession>A0A1V9YIH3</accession>
<reference evidence="1 2" key="1">
    <citation type="journal article" date="2014" name="Genome Biol. Evol.">
        <title>The secreted proteins of Achlya hypogyna and Thraustotheca clavata identify the ancestral oomycete secretome and reveal gene acquisitions by horizontal gene transfer.</title>
        <authorList>
            <person name="Misner I."/>
            <person name="Blouin N."/>
            <person name="Leonard G."/>
            <person name="Richards T.A."/>
            <person name="Lane C.E."/>
        </authorList>
    </citation>
    <scope>NUCLEOTIDE SEQUENCE [LARGE SCALE GENOMIC DNA]</scope>
    <source>
        <strain evidence="1 2">ATCC 34112</strain>
    </source>
</reference>
<evidence type="ECO:0000313" key="2">
    <source>
        <dbReference type="Proteomes" id="UP000243217"/>
    </source>
</evidence>
<keyword evidence="2" id="KW-1185">Reference proteome</keyword>
<name>A0A1V9YIH3_9STRA</name>
<dbReference type="AlphaFoldDB" id="A0A1V9YIH3"/>
<evidence type="ECO:0000313" key="1">
    <source>
        <dbReference type="EMBL" id="OQR85519.1"/>
    </source>
</evidence>